<dbReference type="InParanoid" id="A7RGY6"/>
<organism evidence="6 7">
    <name type="scientific">Nematostella vectensis</name>
    <name type="common">Starlet sea anemone</name>
    <dbReference type="NCBI Taxonomy" id="45351"/>
    <lineage>
        <taxon>Eukaryota</taxon>
        <taxon>Metazoa</taxon>
        <taxon>Cnidaria</taxon>
        <taxon>Anthozoa</taxon>
        <taxon>Hexacorallia</taxon>
        <taxon>Actiniaria</taxon>
        <taxon>Edwardsiidae</taxon>
        <taxon>Nematostella</taxon>
    </lineage>
</organism>
<dbReference type="SMART" id="SM00360">
    <property type="entry name" value="RRM"/>
    <property type="match status" value="1"/>
</dbReference>
<feature type="domain" description="CCHC-type" evidence="5">
    <location>
        <begin position="96"/>
        <end position="111"/>
    </location>
</feature>
<dbReference type="Pfam" id="PF00098">
    <property type="entry name" value="zf-CCHC"/>
    <property type="match status" value="1"/>
</dbReference>
<dbReference type="PROSITE" id="PS50102">
    <property type="entry name" value="RRM"/>
    <property type="match status" value="1"/>
</dbReference>
<dbReference type="PhylomeDB" id="A7RGY6"/>
<name>A7RGY6_NEMVE</name>
<sequence length="189" mass="21861">MASRGTQLFVGRLSKETKLRDLENVFYLYGKLLRCDLKTAYGFIEYEDPRDAEEAMRRENNRKLFGSRIVVEYVRSGERGKPVGGQTRPTVVGDECFVCGKLGHWASSCPSRGDPRDSRDVLTDSRPPYRPRRRPLPPPPPRYRSRSRSPPPRRGYGPPPRARRRSMSPPRRPRPPPPMNRGRDRYARL</sequence>
<dbReference type="PANTHER" id="PTHR23147">
    <property type="entry name" value="SERINE/ARGININE RICH SPLICING FACTOR"/>
    <property type="match status" value="1"/>
</dbReference>
<dbReference type="Pfam" id="PF00076">
    <property type="entry name" value="RRM_1"/>
    <property type="match status" value="1"/>
</dbReference>
<dbReference type="Gene3D" id="3.30.70.330">
    <property type="match status" value="1"/>
</dbReference>
<dbReference type="Gene3D" id="4.10.60.10">
    <property type="entry name" value="Zinc finger, CCHC-type"/>
    <property type="match status" value="1"/>
</dbReference>
<evidence type="ECO:0000259" key="4">
    <source>
        <dbReference type="PROSITE" id="PS50102"/>
    </source>
</evidence>
<dbReference type="OMA" id="ENECFHC"/>
<evidence type="ECO:0000256" key="1">
    <source>
        <dbReference type="PROSITE-ProRule" id="PRU00047"/>
    </source>
</evidence>
<dbReference type="AlphaFoldDB" id="A7RGY6"/>
<dbReference type="SUPFAM" id="SSF57756">
    <property type="entry name" value="Retrovirus zinc finger-like domains"/>
    <property type="match status" value="1"/>
</dbReference>
<dbReference type="SMART" id="SM00343">
    <property type="entry name" value="ZnF_C2HC"/>
    <property type="match status" value="1"/>
</dbReference>
<accession>A7RGY6</accession>
<dbReference type="InterPro" id="IPR036875">
    <property type="entry name" value="Znf_CCHC_sf"/>
</dbReference>
<dbReference type="SUPFAM" id="SSF54928">
    <property type="entry name" value="RNA-binding domain, RBD"/>
    <property type="match status" value="1"/>
</dbReference>
<keyword evidence="1" id="KW-0862">Zinc</keyword>
<dbReference type="InterPro" id="IPR050907">
    <property type="entry name" value="SRSF"/>
</dbReference>
<feature type="domain" description="RRM" evidence="4">
    <location>
        <begin position="6"/>
        <end position="76"/>
    </location>
</feature>
<dbReference type="InterPro" id="IPR000504">
    <property type="entry name" value="RRM_dom"/>
</dbReference>
<evidence type="ECO:0000313" key="6">
    <source>
        <dbReference type="EMBL" id="EDO49132.1"/>
    </source>
</evidence>
<evidence type="ECO:0000313" key="7">
    <source>
        <dbReference type="Proteomes" id="UP000001593"/>
    </source>
</evidence>
<keyword evidence="7" id="KW-1185">Reference proteome</keyword>
<keyword evidence="2" id="KW-0694">RNA-binding</keyword>
<evidence type="ECO:0000259" key="5">
    <source>
        <dbReference type="PROSITE" id="PS50158"/>
    </source>
</evidence>
<proteinExistence type="predicted"/>
<keyword evidence="1" id="KW-0479">Metal-binding</keyword>
<dbReference type="GO" id="GO:0008270">
    <property type="term" value="F:zinc ion binding"/>
    <property type="evidence" value="ECO:0007669"/>
    <property type="project" value="UniProtKB-KW"/>
</dbReference>
<feature type="compositionally biased region" description="Basic residues" evidence="3">
    <location>
        <begin position="161"/>
        <end position="174"/>
    </location>
</feature>
<evidence type="ECO:0000256" key="2">
    <source>
        <dbReference type="PROSITE-ProRule" id="PRU00176"/>
    </source>
</evidence>
<dbReference type="STRING" id="45351.A7RGY6"/>
<reference evidence="6 7" key="1">
    <citation type="journal article" date="2007" name="Science">
        <title>Sea anemone genome reveals ancestral eumetazoan gene repertoire and genomic organization.</title>
        <authorList>
            <person name="Putnam N.H."/>
            <person name="Srivastava M."/>
            <person name="Hellsten U."/>
            <person name="Dirks B."/>
            <person name="Chapman J."/>
            <person name="Salamov A."/>
            <person name="Terry A."/>
            <person name="Shapiro H."/>
            <person name="Lindquist E."/>
            <person name="Kapitonov V.V."/>
            <person name="Jurka J."/>
            <person name="Genikhovich G."/>
            <person name="Grigoriev I.V."/>
            <person name="Lucas S.M."/>
            <person name="Steele R.E."/>
            <person name="Finnerty J.R."/>
            <person name="Technau U."/>
            <person name="Martindale M.Q."/>
            <person name="Rokhsar D.S."/>
        </authorList>
    </citation>
    <scope>NUCLEOTIDE SEQUENCE [LARGE SCALE GENOMIC DNA]</scope>
    <source>
        <strain evidence="7">CH2 X CH6</strain>
    </source>
</reference>
<dbReference type="InterPro" id="IPR001878">
    <property type="entry name" value="Znf_CCHC"/>
</dbReference>
<dbReference type="InterPro" id="IPR012677">
    <property type="entry name" value="Nucleotide-bd_a/b_plait_sf"/>
</dbReference>
<dbReference type="EMBL" id="DS469510">
    <property type="protein sequence ID" value="EDO49132.1"/>
    <property type="molecule type" value="Genomic_DNA"/>
</dbReference>
<gene>
    <name evidence="6" type="ORF">NEMVEDRAFT_v1g196990</name>
</gene>
<feature type="compositionally biased region" description="Pro residues" evidence="3">
    <location>
        <begin position="149"/>
        <end position="160"/>
    </location>
</feature>
<dbReference type="Proteomes" id="UP000001593">
    <property type="component" value="Unassembled WGS sequence"/>
</dbReference>
<dbReference type="FunFam" id="4.10.60.10:FF:000180">
    <property type="entry name" value="Predicted protein"/>
    <property type="match status" value="1"/>
</dbReference>
<dbReference type="InterPro" id="IPR035979">
    <property type="entry name" value="RBD_domain_sf"/>
</dbReference>
<keyword evidence="1" id="KW-0863">Zinc-finger</keyword>
<dbReference type="GO" id="GO:0016607">
    <property type="term" value="C:nuclear speck"/>
    <property type="evidence" value="ECO:0000318"/>
    <property type="project" value="GO_Central"/>
</dbReference>
<dbReference type="HOGENOM" id="CLU_1436025_0_0_1"/>
<dbReference type="eggNOG" id="KOG0106">
    <property type="taxonomic scope" value="Eukaryota"/>
</dbReference>
<feature type="region of interest" description="Disordered" evidence="3">
    <location>
        <begin position="108"/>
        <end position="189"/>
    </location>
</feature>
<dbReference type="GO" id="GO:0000381">
    <property type="term" value="P:regulation of alternative mRNA splicing, via spliceosome"/>
    <property type="evidence" value="ECO:0000318"/>
    <property type="project" value="GO_Central"/>
</dbReference>
<dbReference type="GO" id="GO:0003729">
    <property type="term" value="F:mRNA binding"/>
    <property type="evidence" value="ECO:0000318"/>
    <property type="project" value="GO_Central"/>
</dbReference>
<protein>
    <submittedName>
        <fullName evidence="6">Uncharacterized protein</fullName>
    </submittedName>
</protein>
<feature type="compositionally biased region" description="Basic and acidic residues" evidence="3">
    <location>
        <begin position="113"/>
        <end position="123"/>
    </location>
</feature>
<evidence type="ECO:0000256" key="3">
    <source>
        <dbReference type="SAM" id="MobiDB-lite"/>
    </source>
</evidence>
<dbReference type="PROSITE" id="PS50158">
    <property type="entry name" value="ZF_CCHC"/>
    <property type="match status" value="1"/>
</dbReference>